<name>A0A409WCD3_9AGAR</name>
<evidence type="ECO:0000313" key="2">
    <source>
        <dbReference type="Proteomes" id="UP000284842"/>
    </source>
</evidence>
<comment type="caution">
    <text evidence="1">The sequence shown here is derived from an EMBL/GenBank/DDBJ whole genome shotgun (WGS) entry which is preliminary data.</text>
</comment>
<gene>
    <name evidence="1" type="ORF">CVT24_002798</name>
</gene>
<organism evidence="1 2">
    <name type="scientific">Panaeolus cyanescens</name>
    <dbReference type="NCBI Taxonomy" id="181874"/>
    <lineage>
        <taxon>Eukaryota</taxon>
        <taxon>Fungi</taxon>
        <taxon>Dikarya</taxon>
        <taxon>Basidiomycota</taxon>
        <taxon>Agaricomycotina</taxon>
        <taxon>Agaricomycetes</taxon>
        <taxon>Agaricomycetidae</taxon>
        <taxon>Agaricales</taxon>
        <taxon>Agaricineae</taxon>
        <taxon>Galeropsidaceae</taxon>
        <taxon>Panaeolus</taxon>
    </lineage>
</organism>
<dbReference type="EMBL" id="NHTK01005599">
    <property type="protein sequence ID" value="PPQ76195.1"/>
    <property type="molecule type" value="Genomic_DNA"/>
</dbReference>
<dbReference type="InParanoid" id="A0A409WCD3"/>
<dbReference type="AlphaFoldDB" id="A0A409WCD3"/>
<keyword evidence="2" id="KW-1185">Reference proteome</keyword>
<protein>
    <submittedName>
        <fullName evidence="1">Uncharacterized protein</fullName>
    </submittedName>
</protein>
<proteinExistence type="predicted"/>
<sequence>MPRQVSSSSFSARKANVDEVPQQLRWVKFDGVWSLVKGVKLKNHDMRVSLRRQLAMVDEVEIDSAEALSSDLASFIECVDAGKVKSLSVCVPSLALRAFSVPSDVELVSAAYADGPSASLETLTALEQLKVKGSITFFARQLRNLDSPNLNDYDTFHTIYHNIHWVASLINTLPESRPGSEPKLSLVVAFKIGNITELEHLAMIDFMPLMIALYAKQRWGFKDAKVDLIIRSCQERRWKHDAIYAKVMENETLRMASRKVRVRVVFMCEHGDGDVEVDDDAGVM</sequence>
<evidence type="ECO:0000313" key="1">
    <source>
        <dbReference type="EMBL" id="PPQ76195.1"/>
    </source>
</evidence>
<reference evidence="1 2" key="1">
    <citation type="journal article" date="2018" name="Evol. Lett.">
        <title>Horizontal gene cluster transfer increased hallucinogenic mushroom diversity.</title>
        <authorList>
            <person name="Reynolds H.T."/>
            <person name="Vijayakumar V."/>
            <person name="Gluck-Thaler E."/>
            <person name="Korotkin H.B."/>
            <person name="Matheny P.B."/>
            <person name="Slot J.C."/>
        </authorList>
    </citation>
    <scope>NUCLEOTIDE SEQUENCE [LARGE SCALE GENOMIC DNA]</scope>
    <source>
        <strain evidence="1 2">2629</strain>
    </source>
</reference>
<dbReference type="Proteomes" id="UP000284842">
    <property type="component" value="Unassembled WGS sequence"/>
</dbReference>
<accession>A0A409WCD3</accession>